<protein>
    <recommendedName>
        <fullName evidence="1">DUF7730 domain-containing protein</fullName>
    </recommendedName>
</protein>
<dbReference type="Pfam" id="PF24864">
    <property type="entry name" value="DUF7730"/>
    <property type="match status" value="1"/>
</dbReference>
<accession>A0AAV9NX09</accession>
<gene>
    <name evidence="2" type="ORF">LTR77_010157</name>
</gene>
<keyword evidence="3" id="KW-1185">Reference proteome</keyword>
<feature type="domain" description="DUF7730" evidence="1">
    <location>
        <begin position="43"/>
        <end position="188"/>
    </location>
</feature>
<dbReference type="PANTHER" id="PTHR38790:SF4">
    <property type="entry name" value="2EXR DOMAIN-CONTAINING PROTEIN"/>
    <property type="match status" value="1"/>
</dbReference>
<evidence type="ECO:0000313" key="3">
    <source>
        <dbReference type="Proteomes" id="UP001337655"/>
    </source>
</evidence>
<dbReference type="EMBL" id="JAVRRT010000021">
    <property type="protein sequence ID" value="KAK5164066.1"/>
    <property type="molecule type" value="Genomic_DNA"/>
</dbReference>
<comment type="caution">
    <text evidence="2">The sequence shown here is derived from an EMBL/GenBank/DDBJ whole genome shotgun (WGS) entry which is preliminary data.</text>
</comment>
<dbReference type="PANTHER" id="PTHR38790">
    <property type="entry name" value="2EXR DOMAIN-CONTAINING PROTEIN-RELATED"/>
    <property type="match status" value="1"/>
</dbReference>
<dbReference type="Proteomes" id="UP001337655">
    <property type="component" value="Unassembled WGS sequence"/>
</dbReference>
<dbReference type="GeneID" id="89931486"/>
<sequence>MSQESTEDTLMVVPPSKYRRSERLVQRALVGKANLAIEEANAATPLLSLPPEIRNRIYTLVLCPDTLHVAALRLDLLPWVSYTNSVYVCKASLGDHEAARSIRDSERLQPYESYAERHHACRASWGTVQTQLGFPMALLRTCRQTHSEAALLPFEEINFTFYAPFLVHPFLEKLLPSQRKAIRSITLEATQGFNETTKIGPEEALVGLEGLKAVTMFEEHRLRKPINYERVPHLDAAQLAGLKKKLIRDSGLFRSAQPSRAMVCVTYRRCWGDSNISSGCFSGLEQTAAVCEVEAKLLGLEEQNGDAGPEGDIGESEA</sequence>
<organism evidence="2 3">
    <name type="scientific">Saxophila tyrrhenica</name>
    <dbReference type="NCBI Taxonomy" id="1690608"/>
    <lineage>
        <taxon>Eukaryota</taxon>
        <taxon>Fungi</taxon>
        <taxon>Dikarya</taxon>
        <taxon>Ascomycota</taxon>
        <taxon>Pezizomycotina</taxon>
        <taxon>Dothideomycetes</taxon>
        <taxon>Dothideomycetidae</taxon>
        <taxon>Mycosphaerellales</taxon>
        <taxon>Extremaceae</taxon>
        <taxon>Saxophila</taxon>
    </lineage>
</organism>
<name>A0AAV9NX09_9PEZI</name>
<proteinExistence type="predicted"/>
<dbReference type="InterPro" id="IPR056632">
    <property type="entry name" value="DUF7730"/>
</dbReference>
<evidence type="ECO:0000313" key="2">
    <source>
        <dbReference type="EMBL" id="KAK5164066.1"/>
    </source>
</evidence>
<dbReference type="RefSeq" id="XP_064654394.1">
    <property type="nucleotide sequence ID" value="XM_064807380.1"/>
</dbReference>
<evidence type="ECO:0000259" key="1">
    <source>
        <dbReference type="Pfam" id="PF24864"/>
    </source>
</evidence>
<reference evidence="2 3" key="1">
    <citation type="submission" date="2023-08" db="EMBL/GenBank/DDBJ databases">
        <title>Black Yeasts Isolated from many extreme environments.</title>
        <authorList>
            <person name="Coleine C."/>
            <person name="Stajich J.E."/>
            <person name="Selbmann L."/>
        </authorList>
    </citation>
    <scope>NUCLEOTIDE SEQUENCE [LARGE SCALE GENOMIC DNA]</scope>
    <source>
        <strain evidence="2 3">CCFEE 5935</strain>
    </source>
</reference>
<dbReference type="AlphaFoldDB" id="A0AAV9NX09"/>